<evidence type="ECO:0000256" key="2">
    <source>
        <dbReference type="ARBA" id="ARBA00007524"/>
    </source>
</evidence>
<evidence type="ECO:0000313" key="8">
    <source>
        <dbReference type="Proteomes" id="UP001225034"/>
    </source>
</evidence>
<feature type="transmembrane region" description="Helical" evidence="6">
    <location>
        <begin position="103"/>
        <end position="124"/>
    </location>
</feature>
<comment type="subcellular location">
    <subcellularLocation>
        <location evidence="1">Membrane</location>
        <topology evidence="1">Multi-pass membrane protein</topology>
    </subcellularLocation>
</comment>
<name>A0ABT9YE77_9BACI</name>
<feature type="transmembrane region" description="Helical" evidence="6">
    <location>
        <begin position="7"/>
        <end position="25"/>
    </location>
</feature>
<evidence type="ECO:0000256" key="1">
    <source>
        <dbReference type="ARBA" id="ARBA00004141"/>
    </source>
</evidence>
<dbReference type="EMBL" id="JAUSUA010000001">
    <property type="protein sequence ID" value="MDQ0205800.1"/>
    <property type="molecule type" value="Genomic_DNA"/>
</dbReference>
<evidence type="ECO:0000256" key="6">
    <source>
        <dbReference type="SAM" id="Phobius"/>
    </source>
</evidence>
<dbReference type="PANTHER" id="PTHR33802">
    <property type="entry name" value="SI:CH211-161H7.5-RELATED"/>
    <property type="match status" value="1"/>
</dbReference>
<comment type="caution">
    <text evidence="7">The sequence shown here is derived from an EMBL/GenBank/DDBJ whole genome shotgun (WGS) entry which is preliminary data.</text>
</comment>
<dbReference type="Proteomes" id="UP001225034">
    <property type="component" value="Unassembled WGS sequence"/>
</dbReference>
<evidence type="ECO:0000256" key="4">
    <source>
        <dbReference type="ARBA" id="ARBA00022989"/>
    </source>
</evidence>
<evidence type="ECO:0000256" key="3">
    <source>
        <dbReference type="ARBA" id="ARBA00022692"/>
    </source>
</evidence>
<feature type="transmembrane region" description="Helical" evidence="6">
    <location>
        <begin position="171"/>
        <end position="188"/>
    </location>
</feature>
<comment type="similarity">
    <text evidence="2">Belongs to the TspO/BZRP family.</text>
</comment>
<organism evidence="7 8">
    <name type="scientific">Alkalicoccobacillus murimartini</name>
    <dbReference type="NCBI Taxonomy" id="171685"/>
    <lineage>
        <taxon>Bacteria</taxon>
        <taxon>Bacillati</taxon>
        <taxon>Bacillota</taxon>
        <taxon>Bacilli</taxon>
        <taxon>Bacillales</taxon>
        <taxon>Bacillaceae</taxon>
        <taxon>Alkalicoccobacillus</taxon>
    </lineage>
</organism>
<dbReference type="InterPro" id="IPR038330">
    <property type="entry name" value="TspO/MBR-related_sf"/>
</dbReference>
<feature type="transmembrane region" description="Helical" evidence="6">
    <location>
        <begin position="136"/>
        <end position="159"/>
    </location>
</feature>
<dbReference type="PANTHER" id="PTHR33802:SF1">
    <property type="entry name" value="XK-RELATED PROTEIN"/>
    <property type="match status" value="1"/>
</dbReference>
<keyword evidence="8" id="KW-1185">Reference proteome</keyword>
<keyword evidence="5 6" id="KW-0472">Membrane</keyword>
<feature type="transmembrane region" description="Helical" evidence="6">
    <location>
        <begin position="45"/>
        <end position="68"/>
    </location>
</feature>
<accession>A0ABT9YE77</accession>
<protein>
    <submittedName>
        <fullName evidence="7">Tryptophan-rich sensory protein</fullName>
    </submittedName>
</protein>
<feature type="transmembrane region" description="Helical" evidence="6">
    <location>
        <begin position="195"/>
        <end position="211"/>
    </location>
</feature>
<dbReference type="InterPro" id="IPR004307">
    <property type="entry name" value="TspO_MBR"/>
</dbReference>
<proteinExistence type="inferred from homology"/>
<feature type="transmembrane region" description="Helical" evidence="6">
    <location>
        <begin position="80"/>
        <end position="97"/>
    </location>
</feature>
<feature type="transmembrane region" description="Helical" evidence="6">
    <location>
        <begin position="217"/>
        <end position="238"/>
    </location>
</feature>
<keyword evidence="3 6" id="KW-0812">Transmembrane</keyword>
<gene>
    <name evidence="7" type="ORF">J2S05_000574</name>
</gene>
<dbReference type="Gene3D" id="1.20.1260.100">
    <property type="entry name" value="TspO/MBR protein"/>
    <property type="match status" value="1"/>
</dbReference>
<evidence type="ECO:0000313" key="7">
    <source>
        <dbReference type="EMBL" id="MDQ0205800.1"/>
    </source>
</evidence>
<dbReference type="RefSeq" id="WP_306979742.1">
    <property type="nucleotide sequence ID" value="NZ_JAUSUA010000001.1"/>
</dbReference>
<sequence length="246" mass="28015">MNTLRILTIINILAFIVALGMNYIFPSSQNVGDVADALGSIIQPAGYAFSIWGFIYLLITIWIIRMFFANEIERKSYKKIGGWFAANILLNSLWILVFESEFIGLSVFVILGVFLTVLTIYLKIESVPGTPWWHRLPFSAYLGWITVAVIVNVFAWTNASDIESFLGLNELTWTMILLIVATLITLFVTFRHRDIMYPLIIIWAYVGILVKEQGRTGLVTLLWVLIALIVIAIVYQVVRFIKSRTK</sequence>
<dbReference type="Pfam" id="PF03073">
    <property type="entry name" value="TspO_MBR"/>
    <property type="match status" value="1"/>
</dbReference>
<reference evidence="7 8" key="1">
    <citation type="submission" date="2023-07" db="EMBL/GenBank/DDBJ databases">
        <title>Genomic Encyclopedia of Type Strains, Phase IV (KMG-IV): sequencing the most valuable type-strain genomes for metagenomic binning, comparative biology and taxonomic classification.</title>
        <authorList>
            <person name="Goeker M."/>
        </authorList>
    </citation>
    <scope>NUCLEOTIDE SEQUENCE [LARGE SCALE GENOMIC DNA]</scope>
    <source>
        <strain evidence="7 8">DSM 19154</strain>
    </source>
</reference>
<evidence type="ECO:0000256" key="5">
    <source>
        <dbReference type="ARBA" id="ARBA00023136"/>
    </source>
</evidence>
<keyword evidence="4 6" id="KW-1133">Transmembrane helix</keyword>